<accession>A0AAV4T7X8</accession>
<evidence type="ECO:0000313" key="1">
    <source>
        <dbReference type="EMBL" id="GIY42673.1"/>
    </source>
</evidence>
<proteinExistence type="predicted"/>
<comment type="caution">
    <text evidence="1">The sequence shown here is derived from an EMBL/GenBank/DDBJ whole genome shotgun (WGS) entry which is preliminary data.</text>
</comment>
<dbReference type="EMBL" id="BPLR01010882">
    <property type="protein sequence ID" value="GIY42673.1"/>
    <property type="molecule type" value="Genomic_DNA"/>
</dbReference>
<dbReference type="AlphaFoldDB" id="A0AAV4T7X8"/>
<reference evidence="1 2" key="1">
    <citation type="submission" date="2021-06" db="EMBL/GenBank/DDBJ databases">
        <title>Caerostris extrusa draft genome.</title>
        <authorList>
            <person name="Kono N."/>
            <person name="Arakawa K."/>
        </authorList>
    </citation>
    <scope>NUCLEOTIDE SEQUENCE [LARGE SCALE GENOMIC DNA]</scope>
</reference>
<name>A0AAV4T7X8_CAEEX</name>
<dbReference type="Proteomes" id="UP001054945">
    <property type="component" value="Unassembled WGS sequence"/>
</dbReference>
<evidence type="ECO:0000313" key="2">
    <source>
        <dbReference type="Proteomes" id="UP001054945"/>
    </source>
</evidence>
<protein>
    <submittedName>
        <fullName evidence="1">Uncharacterized protein</fullName>
    </submittedName>
</protein>
<sequence>MGERFDTVGNEKRINCGAPGPSPSEEFLLRVLSFDFGTRIRVDPGRGDISKSIPVLLFYTPEQSISTLSNSLHVFRINPNSRHNRGLEQIAKRFPAKSFDRSPCFLAQIPGRGFCVMARPSADRPYRQSNVNLKISRGSSLWEGWICTVIPFPICQRVWECAGYAFYRAPIAPSLSHVQISRNRLEAQTGDRGVWGVAGGLPGSDFVLV</sequence>
<gene>
    <name evidence="1" type="ORF">CEXT_317121</name>
</gene>
<keyword evidence="2" id="KW-1185">Reference proteome</keyword>
<organism evidence="1 2">
    <name type="scientific">Caerostris extrusa</name>
    <name type="common">Bark spider</name>
    <name type="synonym">Caerostris bankana</name>
    <dbReference type="NCBI Taxonomy" id="172846"/>
    <lineage>
        <taxon>Eukaryota</taxon>
        <taxon>Metazoa</taxon>
        <taxon>Ecdysozoa</taxon>
        <taxon>Arthropoda</taxon>
        <taxon>Chelicerata</taxon>
        <taxon>Arachnida</taxon>
        <taxon>Araneae</taxon>
        <taxon>Araneomorphae</taxon>
        <taxon>Entelegynae</taxon>
        <taxon>Araneoidea</taxon>
        <taxon>Araneidae</taxon>
        <taxon>Caerostris</taxon>
    </lineage>
</organism>